<comment type="caution">
    <text evidence="2">The sequence shown here is derived from an EMBL/GenBank/DDBJ whole genome shotgun (WGS) entry which is preliminary data.</text>
</comment>
<dbReference type="AlphaFoldDB" id="A0A6G1ENX7"/>
<gene>
    <name evidence="2" type="ORF">E2562_023061</name>
</gene>
<reference evidence="2 3" key="1">
    <citation type="submission" date="2019-11" db="EMBL/GenBank/DDBJ databases">
        <title>Whole genome sequence of Oryza granulata.</title>
        <authorList>
            <person name="Li W."/>
        </authorList>
    </citation>
    <scope>NUCLEOTIDE SEQUENCE [LARGE SCALE GENOMIC DNA]</scope>
    <source>
        <strain evidence="3">cv. Menghai</strain>
        <tissue evidence="2">Leaf</tissue>
    </source>
</reference>
<protein>
    <submittedName>
        <fullName evidence="2">Uncharacterized protein</fullName>
    </submittedName>
</protein>
<evidence type="ECO:0000256" key="1">
    <source>
        <dbReference type="SAM" id="MobiDB-lite"/>
    </source>
</evidence>
<dbReference type="Proteomes" id="UP000479710">
    <property type="component" value="Unassembled WGS sequence"/>
</dbReference>
<dbReference type="EMBL" id="SPHZ02000003">
    <property type="protein sequence ID" value="KAF0926338.1"/>
    <property type="molecule type" value="Genomic_DNA"/>
</dbReference>
<proteinExistence type="predicted"/>
<feature type="region of interest" description="Disordered" evidence="1">
    <location>
        <begin position="1"/>
        <end position="31"/>
    </location>
</feature>
<accession>A0A6G1ENX7</accession>
<feature type="region of interest" description="Disordered" evidence="1">
    <location>
        <begin position="163"/>
        <end position="183"/>
    </location>
</feature>
<feature type="compositionally biased region" description="Basic and acidic residues" evidence="1">
    <location>
        <begin position="163"/>
        <end position="174"/>
    </location>
</feature>
<keyword evidence="3" id="KW-1185">Reference proteome</keyword>
<evidence type="ECO:0000313" key="3">
    <source>
        <dbReference type="Proteomes" id="UP000479710"/>
    </source>
</evidence>
<evidence type="ECO:0000313" key="2">
    <source>
        <dbReference type="EMBL" id="KAF0926338.1"/>
    </source>
</evidence>
<sequence length="227" mass="25019">MVKKQKGDREQEETLNRSRSRSLDEAYDRKQQLRDGEWWVSIDRKQRCGGGEEEGPLFMARGGLVGKESIPCPGSAKMLPPAHQTELSGVDVEPGVTEESEEVGWLSASPRATSRLSVEREVQRPANPVELELELAHPSVARKAASGWRAPIELELARLERKVEREGKAKREPEPEAGTGGAVMDVSTGPIGILGEVAPQLLLALFAFPSQLHQRVHPNGSRCHRHC</sequence>
<organism evidence="2 3">
    <name type="scientific">Oryza meyeriana var. granulata</name>
    <dbReference type="NCBI Taxonomy" id="110450"/>
    <lineage>
        <taxon>Eukaryota</taxon>
        <taxon>Viridiplantae</taxon>
        <taxon>Streptophyta</taxon>
        <taxon>Embryophyta</taxon>
        <taxon>Tracheophyta</taxon>
        <taxon>Spermatophyta</taxon>
        <taxon>Magnoliopsida</taxon>
        <taxon>Liliopsida</taxon>
        <taxon>Poales</taxon>
        <taxon>Poaceae</taxon>
        <taxon>BOP clade</taxon>
        <taxon>Oryzoideae</taxon>
        <taxon>Oryzeae</taxon>
        <taxon>Oryzinae</taxon>
        <taxon>Oryza</taxon>
        <taxon>Oryza meyeriana</taxon>
    </lineage>
</organism>
<name>A0A6G1ENX7_9ORYZ</name>